<dbReference type="Pfam" id="PF00106">
    <property type="entry name" value="adh_short"/>
    <property type="match status" value="1"/>
</dbReference>
<dbReference type="NCBIfam" id="TIGR01830">
    <property type="entry name" value="3oxo_ACP_reduc"/>
    <property type="match status" value="1"/>
</dbReference>
<evidence type="ECO:0000256" key="1">
    <source>
        <dbReference type="ARBA" id="ARBA00005194"/>
    </source>
</evidence>
<keyword evidence="7 13" id="KW-0560">Oxidoreductase</keyword>
<dbReference type="PRINTS" id="PR00081">
    <property type="entry name" value="GDHRDH"/>
</dbReference>
<evidence type="ECO:0000256" key="7">
    <source>
        <dbReference type="ARBA" id="ARBA00023002"/>
    </source>
</evidence>
<evidence type="ECO:0000256" key="12">
    <source>
        <dbReference type="RuleBase" id="RU000363"/>
    </source>
</evidence>
<dbReference type="PRINTS" id="PR00080">
    <property type="entry name" value="SDRFAMILY"/>
</dbReference>
<feature type="active site" description="Proton acceptor" evidence="10">
    <location>
        <position position="155"/>
    </location>
</feature>
<keyword evidence="9 13" id="KW-0275">Fatty acid biosynthesis</keyword>
<dbReference type="EMBL" id="DSDS01000147">
    <property type="protein sequence ID" value="HET98343.1"/>
    <property type="molecule type" value="Genomic_DNA"/>
</dbReference>
<evidence type="ECO:0000256" key="9">
    <source>
        <dbReference type="ARBA" id="ARBA00023160"/>
    </source>
</evidence>
<dbReference type="GO" id="GO:0051287">
    <property type="term" value="F:NAD binding"/>
    <property type="evidence" value="ECO:0007669"/>
    <property type="project" value="UniProtKB-UniRule"/>
</dbReference>
<reference evidence="15" key="1">
    <citation type="journal article" date="2020" name="mSystems">
        <title>Genome- and Community-Level Interaction Insights into Carbon Utilization and Element Cycling Functions of Hydrothermarchaeota in Hydrothermal Sediment.</title>
        <authorList>
            <person name="Zhou Z."/>
            <person name="Liu Y."/>
            <person name="Xu W."/>
            <person name="Pan J."/>
            <person name="Luo Z.H."/>
            <person name="Li M."/>
        </authorList>
    </citation>
    <scope>NUCLEOTIDE SEQUENCE [LARGE SCALE GENOMIC DNA]</scope>
    <source>
        <strain evidence="15">SpSt-1224</strain>
    </source>
</reference>
<evidence type="ECO:0000256" key="2">
    <source>
        <dbReference type="ARBA" id="ARBA00006484"/>
    </source>
</evidence>
<dbReference type="SMART" id="SM00822">
    <property type="entry name" value="PKS_KR"/>
    <property type="match status" value="1"/>
</dbReference>
<feature type="binding site" evidence="11">
    <location>
        <begin position="63"/>
        <end position="64"/>
    </location>
    <ligand>
        <name>NADP(+)</name>
        <dbReference type="ChEBI" id="CHEBI:58349"/>
    </ligand>
</feature>
<dbReference type="InterPro" id="IPR036291">
    <property type="entry name" value="NAD(P)-bd_dom_sf"/>
</dbReference>
<evidence type="ECO:0000256" key="8">
    <source>
        <dbReference type="ARBA" id="ARBA00023098"/>
    </source>
</evidence>
<gene>
    <name evidence="15" type="primary">fabG</name>
    <name evidence="15" type="ORF">ENN98_06580</name>
</gene>
<dbReference type="SUPFAM" id="SSF51735">
    <property type="entry name" value="NAD(P)-binding Rossmann-fold domains"/>
    <property type="match status" value="1"/>
</dbReference>
<evidence type="ECO:0000256" key="4">
    <source>
        <dbReference type="ARBA" id="ARBA00022516"/>
    </source>
</evidence>
<evidence type="ECO:0000256" key="3">
    <source>
        <dbReference type="ARBA" id="ARBA00012948"/>
    </source>
</evidence>
<comment type="catalytic activity">
    <reaction evidence="13">
        <text>a (3R)-hydroxyacyl-[ACP] + NADP(+) = a 3-oxoacyl-[ACP] + NADPH + H(+)</text>
        <dbReference type="Rhea" id="RHEA:17397"/>
        <dbReference type="Rhea" id="RHEA-COMP:9916"/>
        <dbReference type="Rhea" id="RHEA-COMP:9945"/>
        <dbReference type="ChEBI" id="CHEBI:15378"/>
        <dbReference type="ChEBI" id="CHEBI:57783"/>
        <dbReference type="ChEBI" id="CHEBI:58349"/>
        <dbReference type="ChEBI" id="CHEBI:78776"/>
        <dbReference type="ChEBI" id="CHEBI:78827"/>
        <dbReference type="EC" id="1.1.1.100"/>
    </reaction>
</comment>
<dbReference type="PANTHER" id="PTHR42879:SF2">
    <property type="entry name" value="3-OXOACYL-[ACYL-CARRIER-PROTEIN] REDUCTASE FABG"/>
    <property type="match status" value="1"/>
</dbReference>
<feature type="binding site" evidence="11">
    <location>
        <position position="188"/>
    </location>
    <ligand>
        <name>NADP(+)</name>
        <dbReference type="ChEBI" id="CHEBI:58349"/>
    </ligand>
</feature>
<name>A0A7C2TJ94_9BACT</name>
<evidence type="ECO:0000256" key="10">
    <source>
        <dbReference type="PIRSR" id="PIRSR611284-1"/>
    </source>
</evidence>
<evidence type="ECO:0000256" key="6">
    <source>
        <dbReference type="ARBA" id="ARBA00022857"/>
    </source>
</evidence>
<organism evidence="15">
    <name type="scientific">Desulfurivibrio alkaliphilus</name>
    <dbReference type="NCBI Taxonomy" id="427923"/>
    <lineage>
        <taxon>Bacteria</taxon>
        <taxon>Pseudomonadati</taxon>
        <taxon>Thermodesulfobacteriota</taxon>
        <taxon>Desulfobulbia</taxon>
        <taxon>Desulfobulbales</taxon>
        <taxon>Desulfobulbaceae</taxon>
        <taxon>Desulfurivibrio</taxon>
    </lineage>
</organism>
<dbReference type="GO" id="GO:0004316">
    <property type="term" value="F:3-oxoacyl-[acyl-carrier-protein] reductase (NADPH) activity"/>
    <property type="evidence" value="ECO:0007669"/>
    <property type="project" value="UniProtKB-UniRule"/>
</dbReference>
<accession>A0A7C2TJ94</accession>
<dbReference type="FunFam" id="3.40.50.720:FF:000037">
    <property type="entry name" value="3-oxoacyl-[acyl-carrier-protein] reductase FabG"/>
    <property type="match status" value="1"/>
</dbReference>
<dbReference type="InterPro" id="IPR002347">
    <property type="entry name" value="SDR_fam"/>
</dbReference>
<keyword evidence="4 13" id="KW-0444">Lipid biosynthesis</keyword>
<dbReference type="InterPro" id="IPR011284">
    <property type="entry name" value="3oxo_ACP_reduc"/>
</dbReference>
<comment type="caution">
    <text evidence="15">The sequence shown here is derived from an EMBL/GenBank/DDBJ whole genome shotgun (WGS) entry which is preliminary data.</text>
</comment>
<dbReference type="Proteomes" id="UP000885986">
    <property type="component" value="Unassembled WGS sequence"/>
</dbReference>
<dbReference type="NCBIfam" id="NF009464">
    <property type="entry name" value="PRK12824.1"/>
    <property type="match status" value="1"/>
</dbReference>
<keyword evidence="6 11" id="KW-0521">NADP</keyword>
<dbReference type="EC" id="1.1.1.100" evidence="3 13"/>
<dbReference type="InterPro" id="IPR050259">
    <property type="entry name" value="SDR"/>
</dbReference>
<evidence type="ECO:0000256" key="13">
    <source>
        <dbReference type="RuleBase" id="RU366074"/>
    </source>
</evidence>
<sequence length="248" mass="26155">MSLQGKVAVVTGGSRGIGRAVSLRLGAMGALVVVNYVSRPDAAEETAAQIRAAGGQAEICAFNVADTEGTEEAFKKILAAHGRIDILVNNAGITRDGLMVKMKESQWDEVLDTNLKGAFTCLKAVSRAMMKQRWGRIVNISSVIGFAGNAGQLNYAAAKAGLVGLTRSAARELASRNITVNGVAPGYIVTDMTRDLPEEINEKIRGEIPLGLLGEPEDVAGAVAYLVSEDGRYLTGQFIHVNGGMYMG</sequence>
<keyword evidence="8 13" id="KW-0443">Lipid metabolism</keyword>
<dbReference type="AlphaFoldDB" id="A0A7C2TJ94"/>
<evidence type="ECO:0000313" key="15">
    <source>
        <dbReference type="EMBL" id="HET98343.1"/>
    </source>
</evidence>
<feature type="domain" description="Ketoreductase" evidence="14">
    <location>
        <begin position="6"/>
        <end position="186"/>
    </location>
</feature>
<dbReference type="PANTHER" id="PTHR42879">
    <property type="entry name" value="3-OXOACYL-(ACYL-CARRIER-PROTEIN) REDUCTASE"/>
    <property type="match status" value="1"/>
</dbReference>
<comment type="pathway">
    <text evidence="1 13">Lipid metabolism; fatty acid biosynthesis.</text>
</comment>
<comment type="function">
    <text evidence="13">Catalyzes the NADPH-dependent reduction of beta-ketoacyl-ACP substrates to beta-hydroxyacyl-ACP products, the first reductive step in the elongation cycle of fatty acid biosynthesis.</text>
</comment>
<protein>
    <recommendedName>
        <fullName evidence="3 13">3-oxoacyl-[acyl-carrier-protein] reductase</fullName>
        <ecNumber evidence="3 13">1.1.1.100</ecNumber>
    </recommendedName>
</protein>
<dbReference type="PROSITE" id="PS00061">
    <property type="entry name" value="ADH_SHORT"/>
    <property type="match status" value="1"/>
</dbReference>
<feature type="binding site" evidence="11">
    <location>
        <position position="90"/>
    </location>
    <ligand>
        <name>NADP(+)</name>
        <dbReference type="ChEBI" id="CHEBI:58349"/>
    </ligand>
</feature>
<keyword evidence="5 13" id="KW-0276">Fatty acid metabolism</keyword>
<dbReference type="NCBIfam" id="NF009466">
    <property type="entry name" value="PRK12826.1-2"/>
    <property type="match status" value="1"/>
</dbReference>
<dbReference type="Gene3D" id="3.40.50.720">
    <property type="entry name" value="NAD(P)-binding Rossmann-like Domain"/>
    <property type="match status" value="1"/>
</dbReference>
<feature type="binding site" evidence="11">
    <location>
        <begin position="155"/>
        <end position="159"/>
    </location>
    <ligand>
        <name>NADP(+)</name>
        <dbReference type="ChEBI" id="CHEBI:58349"/>
    </ligand>
</feature>
<evidence type="ECO:0000259" key="14">
    <source>
        <dbReference type="SMART" id="SM00822"/>
    </source>
</evidence>
<dbReference type="GO" id="GO:0030497">
    <property type="term" value="P:fatty acid elongation"/>
    <property type="evidence" value="ECO:0007669"/>
    <property type="project" value="UniProtKB-ARBA"/>
</dbReference>
<feature type="binding site" evidence="11">
    <location>
        <begin position="12"/>
        <end position="15"/>
    </location>
    <ligand>
        <name>NADP(+)</name>
        <dbReference type="ChEBI" id="CHEBI:58349"/>
    </ligand>
</feature>
<proteinExistence type="inferred from homology"/>
<comment type="subunit">
    <text evidence="13">Homotetramer.</text>
</comment>
<dbReference type="CDD" id="cd05333">
    <property type="entry name" value="BKR_SDR_c"/>
    <property type="match status" value="1"/>
</dbReference>
<dbReference type="InterPro" id="IPR057326">
    <property type="entry name" value="KR_dom"/>
</dbReference>
<dbReference type="NCBIfam" id="NF005559">
    <property type="entry name" value="PRK07231.1"/>
    <property type="match status" value="1"/>
</dbReference>
<comment type="similarity">
    <text evidence="2 12">Belongs to the short-chain dehydrogenases/reductases (SDR) family.</text>
</comment>
<dbReference type="UniPathway" id="UPA00094"/>
<evidence type="ECO:0000256" key="5">
    <source>
        <dbReference type="ARBA" id="ARBA00022832"/>
    </source>
</evidence>
<evidence type="ECO:0000256" key="11">
    <source>
        <dbReference type="PIRSR" id="PIRSR611284-2"/>
    </source>
</evidence>
<dbReference type="InterPro" id="IPR020904">
    <property type="entry name" value="Sc_DH/Rdtase_CS"/>
</dbReference>